<gene>
    <name evidence="2" type="ORF">dnl_29250</name>
</gene>
<organism evidence="2 3">
    <name type="scientific">Desulfonema limicola</name>
    <dbReference type="NCBI Taxonomy" id="45656"/>
    <lineage>
        <taxon>Bacteria</taxon>
        <taxon>Pseudomonadati</taxon>
        <taxon>Thermodesulfobacteriota</taxon>
        <taxon>Desulfobacteria</taxon>
        <taxon>Desulfobacterales</taxon>
        <taxon>Desulfococcaceae</taxon>
        <taxon>Desulfonema</taxon>
    </lineage>
</organism>
<name>A0A975B8M6_9BACT</name>
<dbReference type="InterPro" id="IPR034756">
    <property type="entry name" value="T2SSM_b"/>
</dbReference>
<evidence type="ECO:0000256" key="1">
    <source>
        <dbReference type="SAM" id="Coils"/>
    </source>
</evidence>
<proteinExistence type="predicted"/>
<dbReference type="AlphaFoldDB" id="A0A975B8M6"/>
<evidence type="ECO:0000313" key="2">
    <source>
        <dbReference type="EMBL" id="QTA80615.1"/>
    </source>
</evidence>
<accession>A0A975B8M6</accession>
<dbReference type="Gene3D" id="3.30.70.60">
    <property type="match status" value="1"/>
</dbReference>
<evidence type="ECO:0000313" key="3">
    <source>
        <dbReference type="Proteomes" id="UP000663720"/>
    </source>
</evidence>
<dbReference type="Pfam" id="PF10741">
    <property type="entry name" value="T2SSM_b"/>
    <property type="match status" value="1"/>
</dbReference>
<dbReference type="KEGG" id="dli:dnl_29250"/>
<feature type="coiled-coil region" evidence="1">
    <location>
        <begin position="18"/>
        <end position="45"/>
    </location>
</feature>
<dbReference type="NCBIfam" id="NF040576">
    <property type="entry name" value="T2SS_GspM_XpsM"/>
    <property type="match status" value="1"/>
</dbReference>
<protein>
    <submittedName>
        <fullName evidence="2">Type II secretion system protein, protein M</fullName>
    </submittedName>
</protein>
<sequence>MFSSHNEIFIKEKKLVKYRNMVQEKKRLQTQLMAVNKELVRAETGLLTGGTPALAAVDIQNTLNEIADRSKTEIKTMRVLTVKIPEQGEYVSIPVQITLDAGIRQLKEIIYRIENSSKLLVIKNARMYLSNINRLDSIQSTFTIEGFMRKIQDAE</sequence>
<keyword evidence="1" id="KW-0175">Coiled coil</keyword>
<dbReference type="InterPro" id="IPR014717">
    <property type="entry name" value="Transl_elong_EF1B/ribsomal_bS6"/>
</dbReference>
<dbReference type="EMBL" id="CP061799">
    <property type="protein sequence ID" value="QTA80615.1"/>
    <property type="molecule type" value="Genomic_DNA"/>
</dbReference>
<reference evidence="2" key="1">
    <citation type="journal article" date="2021" name="Microb. Physiol.">
        <title>Proteogenomic Insights into the Physiology of Marine, Sulfate-Reducing, Filamentous Desulfonema limicola and Desulfonema magnum.</title>
        <authorList>
            <person name="Schnaars V."/>
            <person name="Wohlbrand L."/>
            <person name="Scheve S."/>
            <person name="Hinrichs C."/>
            <person name="Reinhardt R."/>
            <person name="Rabus R."/>
        </authorList>
    </citation>
    <scope>NUCLEOTIDE SEQUENCE</scope>
    <source>
        <strain evidence="2">5ac10</strain>
    </source>
</reference>
<dbReference type="Proteomes" id="UP000663720">
    <property type="component" value="Chromosome"/>
</dbReference>
<keyword evidence="3" id="KW-1185">Reference proteome</keyword>